<organism evidence="1 2">
    <name type="scientific">Kordia aestuariivivens</name>
    <dbReference type="NCBI Taxonomy" id="2759037"/>
    <lineage>
        <taxon>Bacteria</taxon>
        <taxon>Pseudomonadati</taxon>
        <taxon>Bacteroidota</taxon>
        <taxon>Flavobacteriia</taxon>
        <taxon>Flavobacteriales</taxon>
        <taxon>Flavobacteriaceae</taxon>
        <taxon>Kordia</taxon>
    </lineage>
</organism>
<gene>
    <name evidence="1" type="ORF">H2O64_11110</name>
</gene>
<dbReference type="RefSeq" id="WP_187562276.1">
    <property type="nucleotide sequence ID" value="NZ_JACGWS010000006.1"/>
</dbReference>
<accession>A0ABR7Q9J7</accession>
<dbReference type="EMBL" id="JACGWS010000006">
    <property type="protein sequence ID" value="MBC8755225.1"/>
    <property type="molecule type" value="Genomic_DNA"/>
</dbReference>
<proteinExistence type="predicted"/>
<evidence type="ECO:0000313" key="1">
    <source>
        <dbReference type="EMBL" id="MBC8755225.1"/>
    </source>
</evidence>
<protein>
    <submittedName>
        <fullName evidence="1">Uncharacterized protein</fullName>
    </submittedName>
</protein>
<dbReference type="Proteomes" id="UP000619238">
    <property type="component" value="Unassembled WGS sequence"/>
</dbReference>
<evidence type="ECO:0000313" key="2">
    <source>
        <dbReference type="Proteomes" id="UP000619238"/>
    </source>
</evidence>
<keyword evidence="2" id="KW-1185">Reference proteome</keyword>
<name>A0ABR7Q9J7_9FLAO</name>
<comment type="caution">
    <text evidence="1">The sequence shown here is derived from an EMBL/GenBank/DDBJ whole genome shotgun (WGS) entry which is preliminary data.</text>
</comment>
<sequence>MSTITVKNDSEATLLFSIFKQGGAGIPFYADWIKGGSSQSMKIGNFSRVGVGVQAQNGGVWISDPRNGPSFKAGKTCTFTITKTKS</sequence>
<reference evidence="1 2" key="1">
    <citation type="submission" date="2020-07" db="EMBL/GenBank/DDBJ databases">
        <title>Description of Kordia aestuariivivens sp. nov., isolated from a tidal flat.</title>
        <authorList>
            <person name="Park S."/>
            <person name="Yoon J.-H."/>
        </authorList>
    </citation>
    <scope>NUCLEOTIDE SEQUENCE [LARGE SCALE GENOMIC DNA]</scope>
    <source>
        <strain evidence="1 2">YSTF-M3</strain>
    </source>
</reference>